<sequence length="118" mass="13358">MASPPGSISAEAVEGAWSEAQWTLTPRMARAMSAGRRRPVLEDVQLPSRSSRLNCDLAVRAQAAERRIIYSHLKEGRTFAAYFKANLQHISEEDAFKLIEYYKAFLTLTDRLRELGDE</sequence>
<reference evidence="1" key="1">
    <citation type="submission" date="2023-03" db="EMBL/GenBank/DDBJ databases">
        <title>Massive genome expansion in bonnet fungi (Mycena s.s.) driven by repeated elements and novel gene families across ecological guilds.</title>
        <authorList>
            <consortium name="Lawrence Berkeley National Laboratory"/>
            <person name="Harder C.B."/>
            <person name="Miyauchi S."/>
            <person name="Viragh M."/>
            <person name="Kuo A."/>
            <person name="Thoen E."/>
            <person name="Andreopoulos B."/>
            <person name="Lu D."/>
            <person name="Skrede I."/>
            <person name="Drula E."/>
            <person name="Henrissat B."/>
            <person name="Morin E."/>
            <person name="Kohler A."/>
            <person name="Barry K."/>
            <person name="LaButti K."/>
            <person name="Morin E."/>
            <person name="Salamov A."/>
            <person name="Lipzen A."/>
            <person name="Mereny Z."/>
            <person name="Hegedus B."/>
            <person name="Baldrian P."/>
            <person name="Stursova M."/>
            <person name="Weitz H."/>
            <person name="Taylor A."/>
            <person name="Grigoriev I.V."/>
            <person name="Nagy L.G."/>
            <person name="Martin F."/>
            <person name="Kauserud H."/>
        </authorList>
    </citation>
    <scope>NUCLEOTIDE SEQUENCE</scope>
    <source>
        <strain evidence="1">CBHHK182m</strain>
    </source>
</reference>
<dbReference type="AlphaFoldDB" id="A0AAD7JIY4"/>
<protein>
    <submittedName>
        <fullName evidence="1">Uncharacterized protein</fullName>
    </submittedName>
</protein>
<organism evidence="1 2">
    <name type="scientific">Mycena metata</name>
    <dbReference type="NCBI Taxonomy" id="1033252"/>
    <lineage>
        <taxon>Eukaryota</taxon>
        <taxon>Fungi</taxon>
        <taxon>Dikarya</taxon>
        <taxon>Basidiomycota</taxon>
        <taxon>Agaricomycotina</taxon>
        <taxon>Agaricomycetes</taxon>
        <taxon>Agaricomycetidae</taxon>
        <taxon>Agaricales</taxon>
        <taxon>Marasmiineae</taxon>
        <taxon>Mycenaceae</taxon>
        <taxon>Mycena</taxon>
    </lineage>
</organism>
<evidence type="ECO:0000313" key="2">
    <source>
        <dbReference type="Proteomes" id="UP001215598"/>
    </source>
</evidence>
<evidence type="ECO:0000313" key="1">
    <source>
        <dbReference type="EMBL" id="KAJ7763725.1"/>
    </source>
</evidence>
<gene>
    <name evidence="1" type="ORF">B0H16DRAFT_1718379</name>
</gene>
<proteinExistence type="predicted"/>
<dbReference type="EMBL" id="JARKIB010000029">
    <property type="protein sequence ID" value="KAJ7763725.1"/>
    <property type="molecule type" value="Genomic_DNA"/>
</dbReference>
<accession>A0AAD7JIY4</accession>
<comment type="caution">
    <text evidence="1">The sequence shown here is derived from an EMBL/GenBank/DDBJ whole genome shotgun (WGS) entry which is preliminary data.</text>
</comment>
<dbReference type="Proteomes" id="UP001215598">
    <property type="component" value="Unassembled WGS sequence"/>
</dbReference>
<name>A0AAD7JIY4_9AGAR</name>
<keyword evidence="2" id="KW-1185">Reference proteome</keyword>